<feature type="domain" description="RNB" evidence="5">
    <location>
        <begin position="191"/>
        <end position="425"/>
    </location>
</feature>
<keyword evidence="1" id="KW-0540">Nuclease</keyword>
<dbReference type="AlphaFoldDB" id="A0AA38HIA7"/>
<evidence type="ECO:0000256" key="1">
    <source>
        <dbReference type="ARBA" id="ARBA00022722"/>
    </source>
</evidence>
<dbReference type="InterPro" id="IPR050180">
    <property type="entry name" value="RNR_Ribonuclease"/>
</dbReference>
<dbReference type="InterPro" id="IPR001900">
    <property type="entry name" value="RNase_II/R"/>
</dbReference>
<dbReference type="GO" id="GO:0005829">
    <property type="term" value="C:cytosol"/>
    <property type="evidence" value="ECO:0007669"/>
    <property type="project" value="TreeGrafter"/>
</dbReference>
<dbReference type="EMBL" id="JALNTZ010001666">
    <property type="protein sequence ID" value="KAJ3623647.1"/>
    <property type="molecule type" value="Genomic_DNA"/>
</dbReference>
<name>A0AA38HIA7_9CUCU</name>
<evidence type="ECO:0000313" key="7">
    <source>
        <dbReference type="Proteomes" id="UP001168821"/>
    </source>
</evidence>
<evidence type="ECO:0000256" key="3">
    <source>
        <dbReference type="ARBA" id="ARBA00022839"/>
    </source>
</evidence>
<proteinExistence type="predicted"/>
<comment type="caution">
    <text evidence="6">The sequence shown here is derived from an EMBL/GenBank/DDBJ whole genome shotgun (WGS) entry which is preliminary data.</text>
</comment>
<dbReference type="PANTHER" id="PTHR23355">
    <property type="entry name" value="RIBONUCLEASE"/>
    <property type="match status" value="1"/>
</dbReference>
<keyword evidence="3" id="KW-0269">Exonuclease</keyword>
<evidence type="ECO:0000256" key="2">
    <source>
        <dbReference type="ARBA" id="ARBA00022801"/>
    </source>
</evidence>
<dbReference type="GO" id="GO:0004527">
    <property type="term" value="F:exonuclease activity"/>
    <property type="evidence" value="ECO:0007669"/>
    <property type="project" value="UniProtKB-KW"/>
</dbReference>
<dbReference type="GO" id="GO:0003723">
    <property type="term" value="F:RNA binding"/>
    <property type="evidence" value="ECO:0007669"/>
    <property type="project" value="InterPro"/>
</dbReference>
<evidence type="ECO:0000259" key="4">
    <source>
        <dbReference type="SMART" id="SM00357"/>
    </source>
</evidence>
<gene>
    <name evidence="6" type="ORF">Zmor_004359</name>
</gene>
<keyword evidence="7" id="KW-1185">Reference proteome</keyword>
<dbReference type="InterPro" id="IPR012340">
    <property type="entry name" value="NA-bd_OB-fold"/>
</dbReference>
<dbReference type="Pfam" id="PF08206">
    <property type="entry name" value="OB_RNB"/>
    <property type="match status" value="1"/>
</dbReference>
<dbReference type="GO" id="GO:0006402">
    <property type="term" value="P:mRNA catabolic process"/>
    <property type="evidence" value="ECO:0007669"/>
    <property type="project" value="TreeGrafter"/>
</dbReference>
<dbReference type="InterPro" id="IPR013223">
    <property type="entry name" value="RNase_B_OB_dom"/>
</dbReference>
<dbReference type="Gene3D" id="2.40.50.140">
    <property type="entry name" value="Nucleic acid-binding proteins"/>
    <property type="match status" value="1"/>
</dbReference>
<protein>
    <submittedName>
        <fullName evidence="6">Uncharacterized protein</fullName>
    </submittedName>
</protein>
<feature type="domain" description="Cold-shock" evidence="4">
    <location>
        <begin position="15"/>
        <end position="74"/>
    </location>
</feature>
<reference evidence="6" key="1">
    <citation type="journal article" date="2023" name="G3 (Bethesda)">
        <title>Whole genome assemblies of Zophobas morio and Tenebrio molitor.</title>
        <authorList>
            <person name="Kaur S."/>
            <person name="Stinson S.A."/>
            <person name="diCenzo G.C."/>
        </authorList>
    </citation>
    <scope>NUCLEOTIDE SEQUENCE</scope>
    <source>
        <strain evidence="6">QUZm001</strain>
    </source>
</reference>
<organism evidence="6 7">
    <name type="scientific">Zophobas morio</name>
    <dbReference type="NCBI Taxonomy" id="2755281"/>
    <lineage>
        <taxon>Eukaryota</taxon>
        <taxon>Metazoa</taxon>
        <taxon>Ecdysozoa</taxon>
        <taxon>Arthropoda</taxon>
        <taxon>Hexapoda</taxon>
        <taxon>Insecta</taxon>
        <taxon>Pterygota</taxon>
        <taxon>Neoptera</taxon>
        <taxon>Endopterygota</taxon>
        <taxon>Coleoptera</taxon>
        <taxon>Polyphaga</taxon>
        <taxon>Cucujiformia</taxon>
        <taxon>Tenebrionidae</taxon>
        <taxon>Zophobas</taxon>
    </lineage>
</organism>
<dbReference type="Pfam" id="PF00773">
    <property type="entry name" value="RNB"/>
    <property type="match status" value="1"/>
</dbReference>
<dbReference type="PANTHER" id="PTHR23355:SF9">
    <property type="entry name" value="DIS3-LIKE EXONUCLEASE 2"/>
    <property type="match status" value="1"/>
</dbReference>
<dbReference type="SMART" id="SM00357">
    <property type="entry name" value="CSP"/>
    <property type="match status" value="1"/>
</dbReference>
<dbReference type="SMART" id="SM00955">
    <property type="entry name" value="RNB"/>
    <property type="match status" value="1"/>
</dbReference>
<dbReference type="SUPFAM" id="SSF50249">
    <property type="entry name" value="Nucleic acid-binding proteins"/>
    <property type="match status" value="2"/>
</dbReference>
<dbReference type="GO" id="GO:0004540">
    <property type="term" value="F:RNA nuclease activity"/>
    <property type="evidence" value="ECO:0007669"/>
    <property type="project" value="InterPro"/>
</dbReference>
<sequence>MNNNLYYIDNKNYFFGLLRVTERGFGFAINTEETVDDAFVPPTSLGEAINSDKVVYTIEKEADGRFKASVVEIVVRDKVSIVGEIVRNGDYLDFVPNEASFKNYRFRILNKKEFKFKEQDIVKVKIVRVEGRFMFVRILNVIGTSEKPSDRILAIAYEFGIDPTFGNGVDEEANAVAKPIDYNSPLIQRRKKIIKDLNLVTIDGVDSKDLDDAIYVEKNKDGSFRLLVAIADVAHYVEPKTALDNNALKRGNSVYLVDRVIPMLPKILSDGVCSLNPNEEKLCMVCDMSFSKEGRILKKEIYESIMISKARLNYKQVNKYFETGSIDESKETAKVLDDALELHNLIEGLKDEKGVIDFDIDEPKIILDEKSQVVDIEVRERGISERLIENFMVAANEAVAETINEKELPFVYRNHDHPKSDDIRE</sequence>
<evidence type="ECO:0000259" key="5">
    <source>
        <dbReference type="SMART" id="SM00955"/>
    </source>
</evidence>
<evidence type="ECO:0000313" key="6">
    <source>
        <dbReference type="EMBL" id="KAJ3623647.1"/>
    </source>
</evidence>
<dbReference type="InterPro" id="IPR011129">
    <property type="entry name" value="CSD"/>
</dbReference>
<dbReference type="Proteomes" id="UP001168821">
    <property type="component" value="Unassembled WGS sequence"/>
</dbReference>
<accession>A0AA38HIA7</accession>
<keyword evidence="2" id="KW-0378">Hydrolase</keyword>